<dbReference type="eggNOG" id="COG1196">
    <property type="taxonomic scope" value="Bacteria"/>
</dbReference>
<keyword evidence="2" id="KW-1185">Reference proteome</keyword>
<protein>
    <submittedName>
        <fullName evidence="1">Uncharacterized protein</fullName>
    </submittedName>
</protein>
<accession>U6RAF7</accession>
<feature type="non-terminal residue" evidence="1">
    <location>
        <position position="1"/>
    </location>
</feature>
<evidence type="ECO:0000313" key="2">
    <source>
        <dbReference type="Proteomes" id="UP000017831"/>
    </source>
</evidence>
<dbReference type="RefSeq" id="WP_005945514.1">
    <property type="nucleotide sequence ID" value="NZ_KB905475.1"/>
</dbReference>
<name>U6RAF7_9BACT</name>
<gene>
    <name evidence="1" type="ORF">HMPREF1534_03938</name>
</gene>
<evidence type="ECO:0000313" key="1">
    <source>
        <dbReference type="EMBL" id="EOA52178.1"/>
    </source>
</evidence>
<dbReference type="OrthoDB" id="1099207at2"/>
<dbReference type="GeneID" id="60060200"/>
<dbReference type="AlphaFoldDB" id="U6RAF7"/>
<dbReference type="PATRIC" id="fig|1121098.3.peg.4024"/>
<sequence>WTSGKNIAWSKAGADVTWAGKKGNVTAGQLLIGQLSNLVEVAEVSPKSYDLGAQELTLVDVEGKAAPVKVVATPQDAESTAPRAVSMNGKWNLSIEMNETITADNIATAFTKKENGVDRNVKYALAVNGTVMTGYAFVIDTQTDAESKTNKALSDKSITSVVIDGEDGNTVPLGTTILAVKEDNVYDSYIKFEGLDASKAEKAGITVDGMTMTVPATAAGQDLEATIYALDVTGHISTHTVALNIASATEAPSESVSPVDIKIIKTGQSFTIDLGDTFANLDANQALSINKSALTTNNKDFFALTDGALGAQNAPYEVCLANSNGIVYKNEKDEEVDLNGASKDLRSIKKAVITLGSVYKSGAESSANMFGSFTLTLTLKAGENAVKAIEIPVTVEEPAFGDLYEQNEYAAWADNTYTTALVKAAGNKPSISLENIFVSKKDANGTAITSASVSYTEKVTYTDYDGKAAENENATTLFGDLSTSDAKILKNVDNGKELAVNTFKTKASAEILEIEYNTSSTYKVKVTSSEFTVKAKSVFEGASLVYYKAGASVDAIVNTETDMIAPLTGAAEKRNGLALKLGDSEMAVNFANLSADNAATDQNYNVQGKLGQKFTVTKQANLSGTPASTYAIYASLDESENSFGTVTMGTPADKYTTTSGDATKKQAAQQAENNATGIKVTGLEEGQGGTLVLTFKDELGIITTATVKYKK</sequence>
<dbReference type="HOGENOM" id="CLU_017485_0_0_10"/>
<reference evidence="1 2" key="1">
    <citation type="submission" date="2013-04" db="EMBL/GenBank/DDBJ databases">
        <title>The Genome Sequence of Bacteroides massiliensis DSM 17679.</title>
        <authorList>
            <consortium name="The Broad Institute Genomics Platform"/>
            <person name="Earl A."/>
            <person name="Ward D."/>
            <person name="Feldgarden M."/>
            <person name="Gevers D."/>
            <person name="Martens E."/>
            <person name="Fenner L."/>
            <person name="Roux V."/>
            <person name="Mallet M.N."/>
            <person name="Raoult D."/>
            <person name="Walker B."/>
            <person name="Young S."/>
            <person name="Zeng Q."/>
            <person name="Gargeya S."/>
            <person name="Fitzgerald M."/>
            <person name="Haas B."/>
            <person name="Abouelleil A."/>
            <person name="Allen A.W."/>
            <person name="Alvarado L."/>
            <person name="Arachchi H.M."/>
            <person name="Berlin A.M."/>
            <person name="Chapman S.B."/>
            <person name="Gainer-Dewar J."/>
            <person name="Goldberg J."/>
            <person name="Griggs A."/>
            <person name="Gujja S."/>
            <person name="Hansen M."/>
            <person name="Howarth C."/>
            <person name="Imamovic A."/>
            <person name="Ireland A."/>
            <person name="Larimer J."/>
            <person name="McCowan C."/>
            <person name="Murphy C."/>
            <person name="Pearson M."/>
            <person name="Poon T.W."/>
            <person name="Priest M."/>
            <person name="Roberts A."/>
            <person name="Saif S."/>
            <person name="Shea T."/>
            <person name="Sisk P."/>
            <person name="Sykes S."/>
            <person name="Wortman J."/>
            <person name="Nusbaum C."/>
            <person name="Birren B."/>
        </authorList>
    </citation>
    <scope>NUCLEOTIDE SEQUENCE [LARGE SCALE GENOMIC DNA]</scope>
    <source>
        <strain evidence="2">B84634 / Timone 84634 / DSM 17679 / JCM 13223</strain>
    </source>
</reference>
<comment type="caution">
    <text evidence="1">The sequence shown here is derived from an EMBL/GenBank/DDBJ whole genome shotgun (WGS) entry which is preliminary data.</text>
</comment>
<proteinExistence type="predicted"/>
<organism evidence="1 2">
    <name type="scientific">Phocaeicola massiliensis B84634 = Timone 84634 = DSM 17679 = JCM 13223</name>
    <dbReference type="NCBI Taxonomy" id="1121098"/>
    <lineage>
        <taxon>Bacteria</taxon>
        <taxon>Pseudomonadati</taxon>
        <taxon>Bacteroidota</taxon>
        <taxon>Bacteroidia</taxon>
        <taxon>Bacteroidales</taxon>
        <taxon>Bacteroidaceae</taxon>
        <taxon>Phocaeicola</taxon>
    </lineage>
</organism>
<dbReference type="Proteomes" id="UP000017831">
    <property type="component" value="Unassembled WGS sequence"/>
</dbReference>
<dbReference type="EMBL" id="AQHY01000042">
    <property type="protein sequence ID" value="EOA52178.1"/>
    <property type="molecule type" value="Genomic_DNA"/>
</dbReference>